<dbReference type="InterPro" id="IPR011992">
    <property type="entry name" value="EF-hand-dom_pair"/>
</dbReference>
<dbReference type="CDD" id="cd08558">
    <property type="entry name" value="PI-PLCc_eukaryota"/>
    <property type="match status" value="1"/>
</dbReference>
<dbReference type="PROSITE" id="PS50007">
    <property type="entry name" value="PIPLC_X_DOMAIN"/>
    <property type="match status" value="1"/>
</dbReference>
<dbReference type="PANTHER" id="PTHR10336:SF36">
    <property type="entry name" value="1-PHOSPHATIDYLINOSITOL 4,5-BISPHOSPHATE PHOSPHODIESTERASE BETA-4"/>
    <property type="match status" value="1"/>
</dbReference>
<evidence type="ECO:0000256" key="4">
    <source>
        <dbReference type="ARBA" id="ARBA00023098"/>
    </source>
</evidence>
<dbReference type="GO" id="GO:0048015">
    <property type="term" value="P:phosphatidylinositol-mediated signaling"/>
    <property type="evidence" value="ECO:0007669"/>
    <property type="project" value="TreeGrafter"/>
</dbReference>
<dbReference type="OrthoDB" id="269822at2759"/>
<name>A0A9P5Z9G4_9AGAR</name>
<dbReference type="CDD" id="cd00275">
    <property type="entry name" value="C2_PLC_like"/>
    <property type="match status" value="1"/>
</dbReference>
<sequence length="1170" mass="130792">MSNPRPPDIPAILKRADPLSSSHGEPNKELAEYVNHSDRNGARGPPPFGVASFKRSFQGLVALGRSRSLSSQKTRTNEPPRRRGHSRSMSDVSTVKPISSDPLNSAPLKAKRFSALPRAPALSVVSEDLPSEHASSSSVTVAEPPSPVLNDVKTLQTLHRGTLLTKVSAKKNKVCLFRLEPDLGQIVWVSKKHKIIPIETIKEIRTGEDTRYTREHLQLAKEYEDRWITIIYILDGTYKTLDLVAPDMETFHMWDRTLRDLYNIRKELMRGLGNGEMRQAIWEKQYWKAADEEPDHKLSFSEIESLCRKLNINSNREDLLRLFKQADTQKRNYLDFDDFRRFVKLLKARPEIDRLYKKLGSGNDGNFDFVVFERFMRDKQMSTLPREDLRALFDKYSTSTASLDHLGEDSTYIHAPRLPSVSSVMTFEGFTSFLLSPDNSAFVDQYRDVSQNMTRPLSEYFISSSHNTYLVGHQLVGSSTIEGYIRALLHGCRSVEVDIYDGEIEPMIFHGKTLTTKVSLREVCRAIMKYGFSTSPYPIIISAEVHCSIPQQDHIAAIMIEEFDDCLVRMPPEGMGKIEVLPSPEDLKGKILLKAKNQTLAKTDSIEPDPFMSEMSSSASDSDVFEIVRQHIPVSPVELMAATRSEPAMIGIGPISKATTSILQRVKSVGSKSAKDGIVDSKSAPPTNDGVLSQSPPSMNPLGEARAPSLQFARPTTSATPTPGILQRARKSFRGSSSSTSDAISSKSLSDTSTSSADTGLPPPSSKPLTFLQRLRTNKSSSTPTKLPPIVVPTTFLAVPPRIQSSKRYTAPTLETVLAESTSPTTATSTIFATPPLSAALKAGPIPSRRLSDVENRSKLKMSPHLLALLVYTVGVKCRGINKKEEYAPEHMFSLSEKMANKMLRFGMWDLIKHTKTHMVRTYPKGTRVSSTNYEPHRFWASGTQLVALNWQTFDLGYMINYAMFQRNGRSGYVLKPDAIRLAQKDILSKRLSYTLSINVISGQQLPRPKDTSGREIGDKTIVDPYVEVTLYVPDWPVVHDSKKDKDKAHEHHLDDGHPTTAPTLTSTPSYSVSMRTSTVKKNGFNPIWEEELTLPFDCVGDMTDLIFVRFMVKQELKDSDEPLAVYCVPLGSLQQGYRHLPLHDSQMSQYLFSTLFVRINVNLVSTPST</sequence>
<dbReference type="InterPro" id="IPR017946">
    <property type="entry name" value="PLC-like_Pdiesterase_TIM-brl"/>
</dbReference>
<dbReference type="AlphaFoldDB" id="A0A9P5Z9G4"/>
<evidence type="ECO:0000259" key="9">
    <source>
        <dbReference type="PROSITE" id="PS50008"/>
    </source>
</evidence>
<feature type="region of interest" description="Disordered" evidence="7">
    <location>
        <begin position="669"/>
        <end position="769"/>
    </location>
</feature>
<dbReference type="InterPro" id="IPR001192">
    <property type="entry name" value="PI-PLC_fam"/>
</dbReference>
<reference evidence="11" key="1">
    <citation type="submission" date="2020-11" db="EMBL/GenBank/DDBJ databases">
        <authorList>
            <consortium name="DOE Joint Genome Institute"/>
            <person name="Ahrendt S."/>
            <person name="Riley R."/>
            <person name="Andreopoulos W."/>
            <person name="Labutti K."/>
            <person name="Pangilinan J."/>
            <person name="Ruiz-Duenas F.J."/>
            <person name="Barrasa J.M."/>
            <person name="Sanchez-Garcia M."/>
            <person name="Camarero S."/>
            <person name="Miyauchi S."/>
            <person name="Serrano A."/>
            <person name="Linde D."/>
            <person name="Babiker R."/>
            <person name="Drula E."/>
            <person name="Ayuso-Fernandez I."/>
            <person name="Pacheco R."/>
            <person name="Padilla G."/>
            <person name="Ferreira P."/>
            <person name="Barriuso J."/>
            <person name="Kellner H."/>
            <person name="Castanera R."/>
            <person name="Alfaro M."/>
            <person name="Ramirez L."/>
            <person name="Pisabarro A.G."/>
            <person name="Kuo A."/>
            <person name="Tritt A."/>
            <person name="Lipzen A."/>
            <person name="He G."/>
            <person name="Yan M."/>
            <person name="Ng V."/>
            <person name="Cullen D."/>
            <person name="Martin F."/>
            <person name="Rosso M.-N."/>
            <person name="Henrissat B."/>
            <person name="Hibbett D."/>
            <person name="Martinez A.T."/>
            <person name="Grigoriev I.V."/>
        </authorList>
    </citation>
    <scope>NUCLEOTIDE SEQUENCE</scope>
    <source>
        <strain evidence="11">CIRM-BRFM 674</strain>
    </source>
</reference>
<evidence type="ECO:0000256" key="3">
    <source>
        <dbReference type="ARBA" id="ARBA00022963"/>
    </source>
</evidence>
<feature type="region of interest" description="Disordered" evidence="7">
    <location>
        <begin position="63"/>
        <end position="104"/>
    </location>
</feature>
<comment type="caution">
    <text evidence="11">The sequence shown here is derived from an EMBL/GenBank/DDBJ whole genome shotgun (WGS) entry which is preliminary data.</text>
</comment>
<dbReference type="SUPFAM" id="SSF50729">
    <property type="entry name" value="PH domain-like"/>
    <property type="match status" value="1"/>
</dbReference>
<organism evidence="11 12">
    <name type="scientific">Pholiota conissans</name>
    <dbReference type="NCBI Taxonomy" id="109636"/>
    <lineage>
        <taxon>Eukaryota</taxon>
        <taxon>Fungi</taxon>
        <taxon>Dikarya</taxon>
        <taxon>Basidiomycota</taxon>
        <taxon>Agaricomycotina</taxon>
        <taxon>Agaricomycetes</taxon>
        <taxon>Agaricomycetidae</taxon>
        <taxon>Agaricales</taxon>
        <taxon>Agaricineae</taxon>
        <taxon>Strophariaceae</taxon>
        <taxon>Pholiota</taxon>
    </lineage>
</organism>
<dbReference type="SUPFAM" id="SSF47473">
    <property type="entry name" value="EF-hand"/>
    <property type="match status" value="1"/>
</dbReference>
<dbReference type="PROSITE" id="PS50004">
    <property type="entry name" value="C2"/>
    <property type="match status" value="1"/>
</dbReference>
<feature type="compositionally biased region" description="Polar residues" evidence="7">
    <location>
        <begin position="87"/>
        <end position="103"/>
    </location>
</feature>
<feature type="domain" description="EF-hand" evidence="10">
    <location>
        <begin position="314"/>
        <end position="349"/>
    </location>
</feature>
<dbReference type="InterPro" id="IPR000008">
    <property type="entry name" value="C2_dom"/>
</dbReference>
<dbReference type="Gene3D" id="2.30.29.30">
    <property type="entry name" value="Pleckstrin-homology domain (PH domain)/Phosphotyrosine-binding domain (PTB)"/>
    <property type="match status" value="1"/>
</dbReference>
<keyword evidence="3 6" id="KW-0442">Lipid degradation</keyword>
<evidence type="ECO:0000256" key="7">
    <source>
        <dbReference type="SAM" id="MobiDB-lite"/>
    </source>
</evidence>
<dbReference type="Gene3D" id="1.10.238.10">
    <property type="entry name" value="EF-hand"/>
    <property type="match status" value="2"/>
</dbReference>
<feature type="compositionally biased region" description="Low complexity" evidence="7">
    <location>
        <begin position="736"/>
        <end position="759"/>
    </location>
</feature>
<dbReference type="InterPro" id="IPR037755">
    <property type="entry name" value="Plc1_PH"/>
</dbReference>
<dbReference type="GO" id="GO:0051209">
    <property type="term" value="P:release of sequestered calcium ion into cytosol"/>
    <property type="evidence" value="ECO:0007669"/>
    <property type="project" value="TreeGrafter"/>
</dbReference>
<comment type="catalytic activity">
    <reaction evidence="6">
        <text>a 1,2-diacyl-sn-glycero-3-phospho-(1D-myo-inositol-4,5-bisphosphate) + H2O = 1D-myo-inositol 1,4,5-trisphosphate + a 1,2-diacyl-sn-glycerol + H(+)</text>
        <dbReference type="Rhea" id="RHEA:33179"/>
        <dbReference type="ChEBI" id="CHEBI:15377"/>
        <dbReference type="ChEBI" id="CHEBI:15378"/>
        <dbReference type="ChEBI" id="CHEBI:17815"/>
        <dbReference type="ChEBI" id="CHEBI:58456"/>
        <dbReference type="ChEBI" id="CHEBI:203600"/>
        <dbReference type="EC" id="3.1.4.11"/>
    </reaction>
</comment>
<keyword evidence="4 6" id="KW-0443">Lipid metabolism</keyword>
<feature type="domain" description="C2" evidence="8">
    <location>
        <begin position="976"/>
        <end position="1145"/>
    </location>
</feature>
<evidence type="ECO:0000256" key="2">
    <source>
        <dbReference type="ARBA" id="ARBA00022801"/>
    </source>
</evidence>
<accession>A0A9P5Z9G4</accession>
<feature type="region of interest" description="Disordered" evidence="7">
    <location>
        <begin position="1044"/>
        <end position="1070"/>
    </location>
</feature>
<dbReference type="SMART" id="SM00239">
    <property type="entry name" value="C2"/>
    <property type="match status" value="1"/>
</dbReference>
<dbReference type="PROSITE" id="PS50008">
    <property type="entry name" value="PIPLC_Y_DOMAIN"/>
    <property type="match status" value="1"/>
</dbReference>
<dbReference type="InterPro" id="IPR002048">
    <property type="entry name" value="EF_hand_dom"/>
</dbReference>
<dbReference type="GO" id="GO:0016042">
    <property type="term" value="P:lipid catabolic process"/>
    <property type="evidence" value="ECO:0007669"/>
    <property type="project" value="UniProtKB-KW"/>
</dbReference>
<feature type="region of interest" description="Disordered" evidence="7">
    <location>
        <begin position="1"/>
        <end position="51"/>
    </location>
</feature>
<proteinExistence type="predicted"/>
<keyword evidence="12" id="KW-1185">Reference proteome</keyword>
<dbReference type="Proteomes" id="UP000807469">
    <property type="component" value="Unassembled WGS sequence"/>
</dbReference>
<dbReference type="Pfam" id="PF00387">
    <property type="entry name" value="PI-PLC-Y"/>
    <property type="match status" value="1"/>
</dbReference>
<evidence type="ECO:0000256" key="1">
    <source>
        <dbReference type="ARBA" id="ARBA00012368"/>
    </source>
</evidence>
<protein>
    <recommendedName>
        <fullName evidence="1 6">Phosphoinositide phospholipase C</fullName>
        <ecNumber evidence="1 6">3.1.4.11</ecNumber>
    </recommendedName>
</protein>
<dbReference type="PRINTS" id="PR00390">
    <property type="entry name" value="PHPHLIPASEC"/>
</dbReference>
<dbReference type="Gene3D" id="2.60.40.150">
    <property type="entry name" value="C2 domain"/>
    <property type="match status" value="1"/>
</dbReference>
<feature type="compositionally biased region" description="Polar residues" evidence="7">
    <location>
        <begin position="684"/>
        <end position="697"/>
    </location>
</feature>
<dbReference type="Gene3D" id="3.20.20.190">
    <property type="entry name" value="Phosphatidylinositol (PI) phosphodiesterase"/>
    <property type="match status" value="2"/>
</dbReference>
<keyword evidence="2 6" id="KW-0378">Hydrolase</keyword>
<dbReference type="Pfam" id="PF00388">
    <property type="entry name" value="PI-PLC-X"/>
    <property type="match status" value="1"/>
</dbReference>
<dbReference type="EMBL" id="MU155155">
    <property type="protein sequence ID" value="KAF9483281.1"/>
    <property type="molecule type" value="Genomic_DNA"/>
</dbReference>
<evidence type="ECO:0000259" key="10">
    <source>
        <dbReference type="PROSITE" id="PS50222"/>
    </source>
</evidence>
<gene>
    <name evidence="11" type="ORF">BDN70DRAFT_990466</name>
</gene>
<evidence type="ECO:0000256" key="5">
    <source>
        <dbReference type="ARBA" id="ARBA00023224"/>
    </source>
</evidence>
<dbReference type="GO" id="GO:0005509">
    <property type="term" value="F:calcium ion binding"/>
    <property type="evidence" value="ECO:0007669"/>
    <property type="project" value="InterPro"/>
</dbReference>
<dbReference type="SMART" id="SM00148">
    <property type="entry name" value="PLCXc"/>
    <property type="match status" value="1"/>
</dbReference>
<evidence type="ECO:0000259" key="8">
    <source>
        <dbReference type="PROSITE" id="PS50004"/>
    </source>
</evidence>
<dbReference type="CDD" id="cd13360">
    <property type="entry name" value="PH_PLC_fungal"/>
    <property type="match status" value="1"/>
</dbReference>
<dbReference type="InterPro" id="IPR011993">
    <property type="entry name" value="PH-like_dom_sf"/>
</dbReference>
<dbReference type="Pfam" id="PF00168">
    <property type="entry name" value="C2"/>
    <property type="match status" value="2"/>
</dbReference>
<dbReference type="CDD" id="cd16207">
    <property type="entry name" value="EFh_ScPlc1p_like"/>
    <property type="match status" value="1"/>
</dbReference>
<dbReference type="InterPro" id="IPR000909">
    <property type="entry name" value="PLipase_C_PInositol-sp_X_dom"/>
</dbReference>
<evidence type="ECO:0000313" key="12">
    <source>
        <dbReference type="Proteomes" id="UP000807469"/>
    </source>
</evidence>
<feature type="compositionally biased region" description="Basic and acidic residues" evidence="7">
    <location>
        <begin position="25"/>
        <end position="41"/>
    </location>
</feature>
<feature type="compositionally biased region" description="Basic and acidic residues" evidence="7">
    <location>
        <begin position="1044"/>
        <end position="1058"/>
    </location>
</feature>
<dbReference type="PROSITE" id="PS50222">
    <property type="entry name" value="EF_HAND_2"/>
    <property type="match status" value="1"/>
</dbReference>
<dbReference type="InterPro" id="IPR035892">
    <property type="entry name" value="C2_domain_sf"/>
</dbReference>
<dbReference type="SUPFAM" id="SSF49562">
    <property type="entry name" value="C2 domain (Calcium/lipid-binding domain, CaLB)"/>
    <property type="match status" value="1"/>
</dbReference>
<evidence type="ECO:0000313" key="11">
    <source>
        <dbReference type="EMBL" id="KAF9483281.1"/>
    </source>
</evidence>
<dbReference type="GO" id="GO:0004435">
    <property type="term" value="F:phosphatidylinositol-4,5-bisphosphate phospholipase C activity"/>
    <property type="evidence" value="ECO:0007669"/>
    <property type="project" value="UniProtKB-EC"/>
</dbReference>
<dbReference type="SUPFAM" id="SSF51695">
    <property type="entry name" value="PLC-like phosphodiesterases"/>
    <property type="match status" value="1"/>
</dbReference>
<feature type="compositionally biased region" description="Low complexity" evidence="7">
    <location>
        <begin position="1059"/>
        <end position="1070"/>
    </location>
</feature>
<evidence type="ECO:0000256" key="6">
    <source>
        <dbReference type="RuleBase" id="RU361133"/>
    </source>
</evidence>
<dbReference type="InterPro" id="IPR001711">
    <property type="entry name" value="PLipase_C_Pinositol-sp_Y"/>
</dbReference>
<dbReference type="SMART" id="SM00149">
    <property type="entry name" value="PLCYc"/>
    <property type="match status" value="1"/>
</dbReference>
<dbReference type="PANTHER" id="PTHR10336">
    <property type="entry name" value="PHOSPHOINOSITIDE-SPECIFIC PHOSPHOLIPASE C FAMILY PROTEIN"/>
    <property type="match status" value="1"/>
</dbReference>
<feature type="domain" description="PI-PLC Y-box" evidence="9">
    <location>
        <begin position="866"/>
        <end position="981"/>
    </location>
</feature>
<keyword evidence="5" id="KW-0807">Transducer</keyword>
<dbReference type="EC" id="3.1.4.11" evidence="1 6"/>